<keyword evidence="5 8" id="KW-0963">Cytoplasm</keyword>
<dbReference type="InterPro" id="IPR000652">
    <property type="entry name" value="Triosephosphate_isomerase"/>
</dbReference>
<evidence type="ECO:0000256" key="7">
    <source>
        <dbReference type="ARBA" id="ARBA00023235"/>
    </source>
</evidence>
<dbReference type="Proteomes" id="UP000029672">
    <property type="component" value="Chromosome"/>
</dbReference>
<dbReference type="GO" id="GO:0019563">
    <property type="term" value="P:glycerol catabolic process"/>
    <property type="evidence" value="ECO:0007669"/>
    <property type="project" value="TreeGrafter"/>
</dbReference>
<dbReference type="PANTHER" id="PTHR21139">
    <property type="entry name" value="TRIOSEPHOSPHATE ISOMERASE"/>
    <property type="match status" value="1"/>
</dbReference>
<gene>
    <name evidence="8" type="primary">tpiA</name>
    <name evidence="10" type="ORF">LO80_05435</name>
</gene>
<comment type="similarity">
    <text evidence="3 8 9">Belongs to the triosephosphate isomerase family.</text>
</comment>
<dbReference type="STRING" id="1547445.LO80_05435"/>
<dbReference type="InterPro" id="IPR020861">
    <property type="entry name" value="Triosephosphate_isomerase_AS"/>
</dbReference>
<feature type="binding site" evidence="8">
    <location>
        <position position="171"/>
    </location>
    <ligand>
        <name>substrate</name>
    </ligand>
</feature>
<evidence type="ECO:0000256" key="6">
    <source>
        <dbReference type="ARBA" id="ARBA00023152"/>
    </source>
</evidence>
<dbReference type="PROSITE" id="PS51440">
    <property type="entry name" value="TIM_2"/>
    <property type="match status" value="1"/>
</dbReference>
<dbReference type="EMBL" id="CP009574">
    <property type="protein sequence ID" value="AIT09461.1"/>
    <property type="molecule type" value="Genomic_DNA"/>
</dbReference>
<evidence type="ECO:0000256" key="3">
    <source>
        <dbReference type="ARBA" id="ARBA00007422"/>
    </source>
</evidence>
<reference evidence="10 11" key="1">
    <citation type="submission" date="2014-10" db="EMBL/GenBank/DDBJ databases">
        <title>Whole genome sequence of Francisella endociliophora strain FSC1006, isolated from a laboratory culture of the marine ciliate Euplotes raikovi.</title>
        <authorList>
            <person name="Granberg M."/>
            <person name="Backman S."/>
            <person name="Lundmark E."/>
            <person name="Nilsson E."/>
            <person name="Karlsson E."/>
            <person name="Thelaus J."/>
            <person name="Ohrman C."/>
            <person name="Larkeryd A."/>
            <person name="Stenberg P."/>
        </authorList>
    </citation>
    <scope>NUCLEOTIDE SEQUENCE [LARGE SCALE GENOMIC DNA]</scope>
    <source>
        <strain evidence="10 11">FSC1006</strain>
    </source>
</reference>
<dbReference type="InterPro" id="IPR035990">
    <property type="entry name" value="TIM_sf"/>
</dbReference>
<dbReference type="GO" id="GO:0046166">
    <property type="term" value="P:glyceraldehyde-3-phosphate biosynthetic process"/>
    <property type="evidence" value="ECO:0007669"/>
    <property type="project" value="TreeGrafter"/>
</dbReference>
<protein>
    <recommendedName>
        <fullName evidence="8 9">Triosephosphate isomerase</fullName>
        <shortName evidence="8">TIM</shortName>
        <shortName evidence="8">TPI</shortName>
        <ecNumber evidence="8 9">5.3.1.1</ecNumber>
    </recommendedName>
    <alternativeName>
        <fullName evidence="8">Triose-phosphate isomerase</fullName>
    </alternativeName>
</protein>
<dbReference type="AlphaFoldDB" id="A0A097EPJ3"/>
<dbReference type="GO" id="GO:0005829">
    <property type="term" value="C:cytosol"/>
    <property type="evidence" value="ECO:0007669"/>
    <property type="project" value="TreeGrafter"/>
</dbReference>
<dbReference type="Gene3D" id="3.20.20.70">
    <property type="entry name" value="Aldolase class I"/>
    <property type="match status" value="1"/>
</dbReference>
<proteinExistence type="inferred from homology"/>
<comment type="subunit">
    <text evidence="8 9">Homodimer.</text>
</comment>
<evidence type="ECO:0000313" key="10">
    <source>
        <dbReference type="EMBL" id="AIT09461.1"/>
    </source>
</evidence>
<name>A0A097EPJ3_9GAMM</name>
<feature type="binding site" evidence="8">
    <location>
        <begin position="231"/>
        <end position="232"/>
    </location>
    <ligand>
        <name>substrate</name>
    </ligand>
</feature>
<comment type="subcellular location">
    <subcellularLocation>
        <location evidence="8 9">Cytoplasm</location>
    </subcellularLocation>
</comment>
<dbReference type="Pfam" id="PF00121">
    <property type="entry name" value="TIM"/>
    <property type="match status" value="1"/>
</dbReference>
<evidence type="ECO:0000256" key="2">
    <source>
        <dbReference type="ARBA" id="ARBA00004939"/>
    </source>
</evidence>
<comment type="function">
    <text evidence="8">Involved in the gluconeogenesis. Catalyzes stereospecifically the conversion of dihydroxyacetone phosphate (DHAP) to D-glyceraldehyde-3-phosphate (G3P).</text>
</comment>
<comment type="pathway">
    <text evidence="1 8 9">Carbohydrate degradation; glycolysis; D-glyceraldehyde 3-phosphate from glycerone phosphate: step 1/1.</text>
</comment>
<evidence type="ECO:0000256" key="1">
    <source>
        <dbReference type="ARBA" id="ARBA00004680"/>
    </source>
</evidence>
<dbReference type="KEGG" id="frf:LO80_05435"/>
<comment type="pathway">
    <text evidence="8 9">Carbohydrate biosynthesis; gluconeogenesis.</text>
</comment>
<dbReference type="RefSeq" id="WP_040009263.1">
    <property type="nucleotide sequence ID" value="NZ_CP009574.1"/>
</dbReference>
<comment type="pathway">
    <text evidence="2">Carbohydrate metabolism; erythritol degradation.</text>
</comment>
<dbReference type="PROSITE" id="PS00171">
    <property type="entry name" value="TIM_1"/>
    <property type="match status" value="1"/>
</dbReference>
<dbReference type="eggNOG" id="COG0149">
    <property type="taxonomic scope" value="Bacteria"/>
</dbReference>
<feature type="binding site" evidence="8">
    <location>
        <begin position="8"/>
        <end position="10"/>
    </location>
    <ligand>
        <name>substrate</name>
    </ligand>
</feature>
<evidence type="ECO:0000256" key="4">
    <source>
        <dbReference type="ARBA" id="ARBA00022432"/>
    </source>
</evidence>
<dbReference type="UniPathway" id="UPA00138"/>
<dbReference type="OrthoDB" id="9809429at2"/>
<keyword evidence="11" id="KW-1185">Reference proteome</keyword>
<comment type="catalytic activity">
    <reaction evidence="8 9">
        <text>D-glyceraldehyde 3-phosphate = dihydroxyacetone phosphate</text>
        <dbReference type="Rhea" id="RHEA:18585"/>
        <dbReference type="ChEBI" id="CHEBI:57642"/>
        <dbReference type="ChEBI" id="CHEBI:59776"/>
        <dbReference type="EC" id="5.3.1.1"/>
    </reaction>
</comment>
<evidence type="ECO:0000313" key="11">
    <source>
        <dbReference type="Proteomes" id="UP000029672"/>
    </source>
</evidence>
<dbReference type="GO" id="GO:0006096">
    <property type="term" value="P:glycolytic process"/>
    <property type="evidence" value="ECO:0007669"/>
    <property type="project" value="UniProtKB-UniRule"/>
</dbReference>
<feature type="active site" description="Electrophile" evidence="8">
    <location>
        <position position="93"/>
    </location>
</feature>
<dbReference type="HOGENOM" id="CLU_024251_2_3_6"/>
<dbReference type="InterPro" id="IPR013785">
    <property type="entry name" value="Aldolase_TIM"/>
</dbReference>
<dbReference type="HAMAP" id="MF_00147_B">
    <property type="entry name" value="TIM_B"/>
    <property type="match status" value="1"/>
</dbReference>
<feature type="active site" description="Proton acceptor" evidence="8">
    <location>
        <position position="165"/>
    </location>
</feature>
<evidence type="ECO:0000256" key="9">
    <source>
        <dbReference type="RuleBase" id="RU363013"/>
    </source>
</evidence>
<dbReference type="InterPro" id="IPR022896">
    <property type="entry name" value="TrioseP_Isoase_bac/euk"/>
</dbReference>
<dbReference type="CDD" id="cd00311">
    <property type="entry name" value="TIM"/>
    <property type="match status" value="1"/>
</dbReference>
<dbReference type="FunFam" id="3.20.20.70:FF:000016">
    <property type="entry name" value="Triosephosphate isomerase"/>
    <property type="match status" value="1"/>
</dbReference>
<dbReference type="GO" id="GO:0004807">
    <property type="term" value="F:triose-phosphate isomerase activity"/>
    <property type="evidence" value="ECO:0007669"/>
    <property type="project" value="UniProtKB-UniRule"/>
</dbReference>
<dbReference type="SUPFAM" id="SSF51351">
    <property type="entry name" value="Triosephosphate isomerase (TIM)"/>
    <property type="match status" value="1"/>
</dbReference>
<dbReference type="GO" id="GO:0006094">
    <property type="term" value="P:gluconeogenesis"/>
    <property type="evidence" value="ECO:0007669"/>
    <property type="project" value="UniProtKB-UniRule"/>
</dbReference>
<dbReference type="UniPathway" id="UPA00109">
    <property type="reaction ID" value="UER00189"/>
</dbReference>
<evidence type="ECO:0000256" key="8">
    <source>
        <dbReference type="HAMAP-Rule" id="MF_00147"/>
    </source>
</evidence>
<evidence type="ECO:0000256" key="5">
    <source>
        <dbReference type="ARBA" id="ARBA00022490"/>
    </source>
</evidence>
<dbReference type="EC" id="5.3.1.1" evidence="8 9"/>
<keyword evidence="6 8" id="KW-0324">Glycolysis</keyword>
<keyword evidence="7 8" id="KW-0413">Isomerase</keyword>
<sequence>MQKLIMGNWKMNGNSASIKELCSGISQAEFDSLKVAVAVFPSSVYVKETIAQLPKEVGVGLQNITFYDDGAYTGELSADMLQDVGCDYLLIGHSERRSLFNETDQDVFKKVEKIINTSVVPVVCIGESLEDREGGKLEQVLSTQLKLILENLSVEQLSKVVIAYEPVWAIGTGVVASLEQVQETHEFIRSLVAKVDQNLAKNMKIVYGGSLKAGNAKDILSLPDVDGGLIGGASLKASEFNEIINQANIICTK</sequence>
<dbReference type="NCBIfam" id="TIGR00419">
    <property type="entry name" value="tim"/>
    <property type="match status" value="1"/>
</dbReference>
<dbReference type="PANTHER" id="PTHR21139:SF42">
    <property type="entry name" value="TRIOSEPHOSPHATE ISOMERASE"/>
    <property type="match status" value="1"/>
</dbReference>
<accession>A0A097EPJ3</accession>
<keyword evidence="4 8" id="KW-0312">Gluconeogenesis</keyword>
<organism evidence="10 11">
    <name type="scientific">Candidatus Francisella endociliophora</name>
    <dbReference type="NCBI Taxonomy" id="653937"/>
    <lineage>
        <taxon>Bacteria</taxon>
        <taxon>Pseudomonadati</taxon>
        <taxon>Pseudomonadota</taxon>
        <taxon>Gammaproteobacteria</taxon>
        <taxon>Thiotrichales</taxon>
        <taxon>Francisellaceae</taxon>
        <taxon>Francisella</taxon>
    </lineage>
</organism>
<feature type="binding site" evidence="8">
    <location>
        <position position="210"/>
    </location>
    <ligand>
        <name>substrate</name>
    </ligand>
</feature>